<reference evidence="2" key="1">
    <citation type="journal article" date="2021" name="PeerJ">
        <title>Extensive microbial diversity within the chicken gut microbiome revealed by metagenomics and culture.</title>
        <authorList>
            <person name="Gilroy R."/>
            <person name="Ravi A."/>
            <person name="Getino M."/>
            <person name="Pursley I."/>
            <person name="Horton D.L."/>
            <person name="Alikhan N.F."/>
            <person name="Baker D."/>
            <person name="Gharbi K."/>
            <person name="Hall N."/>
            <person name="Watson M."/>
            <person name="Adriaenssens E.M."/>
            <person name="Foster-Nyarko E."/>
            <person name="Jarju S."/>
            <person name="Secka A."/>
            <person name="Antonio M."/>
            <person name="Oren A."/>
            <person name="Chaudhuri R.R."/>
            <person name="La Ragione R."/>
            <person name="Hildebrand F."/>
            <person name="Pallen M.J."/>
        </authorList>
    </citation>
    <scope>NUCLEOTIDE SEQUENCE</scope>
    <source>
        <strain evidence="2">CHK192-9172</strain>
    </source>
</reference>
<reference evidence="2" key="2">
    <citation type="submission" date="2021-04" db="EMBL/GenBank/DDBJ databases">
        <authorList>
            <person name="Gilroy R."/>
        </authorList>
    </citation>
    <scope>NUCLEOTIDE SEQUENCE</scope>
    <source>
        <strain evidence="2">CHK192-9172</strain>
    </source>
</reference>
<dbReference type="SUPFAM" id="SSF54427">
    <property type="entry name" value="NTF2-like"/>
    <property type="match status" value="1"/>
</dbReference>
<evidence type="ECO:0000313" key="3">
    <source>
        <dbReference type="Proteomes" id="UP000824024"/>
    </source>
</evidence>
<dbReference type="Proteomes" id="UP000824024">
    <property type="component" value="Unassembled WGS sequence"/>
</dbReference>
<evidence type="ECO:0000259" key="1">
    <source>
        <dbReference type="Pfam" id="PF13577"/>
    </source>
</evidence>
<feature type="domain" description="SnoaL-like" evidence="1">
    <location>
        <begin position="9"/>
        <end position="142"/>
    </location>
</feature>
<dbReference type="Gene3D" id="3.10.450.50">
    <property type="match status" value="1"/>
</dbReference>
<organism evidence="2 3">
    <name type="scientific">Candidatus Eubacterium avistercoris</name>
    <dbReference type="NCBI Taxonomy" id="2838567"/>
    <lineage>
        <taxon>Bacteria</taxon>
        <taxon>Bacillati</taxon>
        <taxon>Bacillota</taxon>
        <taxon>Clostridia</taxon>
        <taxon>Eubacteriales</taxon>
        <taxon>Eubacteriaceae</taxon>
        <taxon>Eubacterium</taxon>
    </lineage>
</organism>
<dbReference type="InterPro" id="IPR037401">
    <property type="entry name" value="SnoaL-like"/>
</dbReference>
<protein>
    <submittedName>
        <fullName evidence="2">Nuclear transport factor 2 family protein</fullName>
    </submittedName>
</protein>
<gene>
    <name evidence="2" type="ORF">IAA08_10785</name>
</gene>
<dbReference type="EMBL" id="DXCH01000287">
    <property type="protein sequence ID" value="HIZ08403.1"/>
    <property type="molecule type" value="Genomic_DNA"/>
</dbReference>
<accession>A0A9D2D4K0</accession>
<dbReference type="Pfam" id="PF13577">
    <property type="entry name" value="SnoaL_4"/>
    <property type="match status" value="1"/>
</dbReference>
<evidence type="ECO:0000313" key="2">
    <source>
        <dbReference type="EMBL" id="HIZ08403.1"/>
    </source>
</evidence>
<dbReference type="AlphaFoldDB" id="A0A9D2D4K0"/>
<sequence>MENLENRIRRLEDLAEIEQLLNKYIYMLTTMDFDNIFDECFSQTRDDVSIQASDSGVYIGREHIKDRFFAKFMGFLKEVPGAFTMHLACNPVIELSPDGNRARSVALSPGCATDPQVRDALWIWGTFSDEYIRENGKWKILHHAFIPLFRTPYEKGWTKQAVGTQLSKVSGEMADAPSQFWNPYDISKSGDELWATLPDIRSLKKFD</sequence>
<comment type="caution">
    <text evidence="2">The sequence shown here is derived from an EMBL/GenBank/DDBJ whole genome shotgun (WGS) entry which is preliminary data.</text>
</comment>
<name>A0A9D2D4K0_9FIRM</name>
<proteinExistence type="predicted"/>
<dbReference type="InterPro" id="IPR032710">
    <property type="entry name" value="NTF2-like_dom_sf"/>
</dbReference>